<reference evidence="1" key="1">
    <citation type="journal article" date="2014" name="Front. Microbiol.">
        <title>High frequency of phylogenetically diverse reductive dehalogenase-homologous genes in deep subseafloor sedimentary metagenomes.</title>
        <authorList>
            <person name="Kawai M."/>
            <person name="Futagami T."/>
            <person name="Toyoda A."/>
            <person name="Takaki Y."/>
            <person name="Nishi S."/>
            <person name="Hori S."/>
            <person name="Arai W."/>
            <person name="Tsubouchi T."/>
            <person name="Morono Y."/>
            <person name="Uchiyama I."/>
            <person name="Ito T."/>
            <person name="Fujiyama A."/>
            <person name="Inagaki F."/>
            <person name="Takami H."/>
        </authorList>
    </citation>
    <scope>NUCLEOTIDE SEQUENCE</scope>
    <source>
        <strain evidence="1">Expedition CK06-06</strain>
    </source>
</reference>
<comment type="caution">
    <text evidence="1">The sequence shown here is derived from an EMBL/GenBank/DDBJ whole genome shotgun (WGS) entry which is preliminary data.</text>
</comment>
<evidence type="ECO:0000313" key="1">
    <source>
        <dbReference type="EMBL" id="GAF73711.1"/>
    </source>
</evidence>
<sequence>DSKGNGAYAATLSESPFGEWAMIMVVLHPNGNPKDMKSMKGALKAPIPTTG</sequence>
<name>X0SEZ7_9ZZZZ</name>
<feature type="non-terminal residue" evidence="1">
    <location>
        <position position="1"/>
    </location>
</feature>
<gene>
    <name evidence="1" type="ORF">S01H1_05462</name>
</gene>
<proteinExistence type="predicted"/>
<protein>
    <submittedName>
        <fullName evidence="1">Uncharacterized protein</fullName>
    </submittedName>
</protein>
<dbReference type="AlphaFoldDB" id="X0SEZ7"/>
<dbReference type="EMBL" id="BARS01002847">
    <property type="protein sequence ID" value="GAF73711.1"/>
    <property type="molecule type" value="Genomic_DNA"/>
</dbReference>
<accession>X0SEZ7</accession>
<organism evidence="1">
    <name type="scientific">marine sediment metagenome</name>
    <dbReference type="NCBI Taxonomy" id="412755"/>
    <lineage>
        <taxon>unclassified sequences</taxon>
        <taxon>metagenomes</taxon>
        <taxon>ecological metagenomes</taxon>
    </lineage>
</organism>